<accession>A0A2D0PCM9</accession>
<feature type="chain" id="PRO_5012700216" evidence="1">
    <location>
        <begin position="19"/>
        <end position="101"/>
    </location>
</feature>
<dbReference type="EMBL" id="HAHE01000405">
    <property type="protein sequence ID" value="SNX36126.1"/>
    <property type="molecule type" value="Transcribed_RNA"/>
</dbReference>
<evidence type="ECO:0000256" key="1">
    <source>
        <dbReference type="SAM" id="SignalP"/>
    </source>
</evidence>
<name>A0A2D0PCM9_ERECI</name>
<protein>
    <submittedName>
        <fullName evidence="2">U45-Eretoxin-Ek1a_1</fullName>
    </submittedName>
</protein>
<keyword evidence="1" id="KW-0732">Signal</keyword>
<feature type="signal peptide" evidence="1">
    <location>
        <begin position="1"/>
        <end position="18"/>
    </location>
</feature>
<dbReference type="Pfam" id="PF23334">
    <property type="entry name" value="VWC2L_2nd"/>
    <property type="match status" value="1"/>
</dbReference>
<organism evidence="2">
    <name type="scientific">Eresus cinnaberinus</name>
    <name type="common">Ladybird spider</name>
    <name type="synonym">Eresus kollari</name>
    <dbReference type="NCBI Taxonomy" id="175337"/>
    <lineage>
        <taxon>Eukaryota</taxon>
        <taxon>Metazoa</taxon>
        <taxon>Ecdysozoa</taxon>
        <taxon>Arthropoda</taxon>
        <taxon>Chelicerata</taxon>
        <taxon>Arachnida</taxon>
        <taxon>Araneae</taxon>
        <taxon>Araneomorphae</taxon>
        <taxon>Entelegynae</taxon>
        <taxon>Eresoidea</taxon>
        <taxon>Eresidae</taxon>
        <taxon>Eresus</taxon>
    </lineage>
</organism>
<dbReference type="SUPFAM" id="SSF57603">
    <property type="entry name" value="FnI-like domain"/>
    <property type="match status" value="1"/>
</dbReference>
<sequence>MNLVKTCVFVILISAISANCVYQNKTYKLGSKINSADVCQMCWCRGRFNPQIQCRTRECPETEVPGGDNCHPLYEKDKCCPVGYECVAATDVNDGTQEKDM</sequence>
<proteinExistence type="predicted"/>
<evidence type="ECO:0000313" key="2">
    <source>
        <dbReference type="EMBL" id="SNX36126.1"/>
    </source>
</evidence>
<dbReference type="AlphaFoldDB" id="A0A2D0PCM9"/>
<reference evidence="2" key="1">
    <citation type="submission" date="2017-05" db="EMBL/GenBank/DDBJ databases">
        <authorList>
            <person name="Song R."/>
            <person name="Chenine A.L."/>
            <person name="Ruprecht R.M."/>
        </authorList>
    </citation>
    <scope>NUCLEOTIDE SEQUENCE</scope>
</reference>
<reference evidence="2" key="2">
    <citation type="submission" date="2017-10" db="EMBL/GenBank/DDBJ databases">
        <title>Unravelling the molecular evolution of spider venoms.</title>
        <authorList>
            <person name="Pineda S."/>
        </authorList>
    </citation>
    <scope>NUCLEOTIDE SEQUENCE</scope>
</reference>